<dbReference type="AlphaFoldDB" id="A0AAV5WTX0"/>
<gene>
    <name evidence="1" type="ORF">PFISCL1PPCAC_26070</name>
</gene>
<proteinExistence type="predicted"/>
<keyword evidence="2" id="KW-1185">Reference proteome</keyword>
<accession>A0AAV5WTX0</accession>
<name>A0AAV5WTX0_9BILA</name>
<evidence type="ECO:0000313" key="1">
    <source>
        <dbReference type="EMBL" id="GMT34773.1"/>
    </source>
</evidence>
<reference evidence="1" key="1">
    <citation type="submission" date="2023-10" db="EMBL/GenBank/DDBJ databases">
        <title>Genome assembly of Pristionchus species.</title>
        <authorList>
            <person name="Yoshida K."/>
            <person name="Sommer R.J."/>
        </authorList>
    </citation>
    <scope>NUCLEOTIDE SEQUENCE</scope>
    <source>
        <strain evidence="1">RS5133</strain>
    </source>
</reference>
<organism evidence="1 2">
    <name type="scientific">Pristionchus fissidentatus</name>
    <dbReference type="NCBI Taxonomy" id="1538716"/>
    <lineage>
        <taxon>Eukaryota</taxon>
        <taxon>Metazoa</taxon>
        <taxon>Ecdysozoa</taxon>
        <taxon>Nematoda</taxon>
        <taxon>Chromadorea</taxon>
        <taxon>Rhabditida</taxon>
        <taxon>Rhabditina</taxon>
        <taxon>Diplogasteromorpha</taxon>
        <taxon>Diplogasteroidea</taxon>
        <taxon>Neodiplogasteridae</taxon>
        <taxon>Pristionchus</taxon>
    </lineage>
</organism>
<evidence type="ECO:0000313" key="2">
    <source>
        <dbReference type="Proteomes" id="UP001432322"/>
    </source>
</evidence>
<sequence>MVGGRGGRDQSSRRRSHSNSPLFSSLVALDGGGAGGLGCLLGGTSSDVLLLLLHDGLGEGGNGLALEKSVDGALNLKSLVAGGESSDDISVGEVELHGEPVQLIAQSLLDIGVGVDEVSSLLTELLDLLDECLLDKVGVSAGGGGKSTRSGHTEHFT</sequence>
<dbReference type="Proteomes" id="UP001432322">
    <property type="component" value="Unassembled WGS sequence"/>
</dbReference>
<dbReference type="EMBL" id="BTSY01000006">
    <property type="protein sequence ID" value="GMT34773.1"/>
    <property type="molecule type" value="Genomic_DNA"/>
</dbReference>
<protein>
    <submittedName>
        <fullName evidence="1">Uncharacterized protein</fullName>
    </submittedName>
</protein>
<comment type="caution">
    <text evidence="1">The sequence shown here is derived from an EMBL/GenBank/DDBJ whole genome shotgun (WGS) entry which is preliminary data.</text>
</comment>
<feature type="non-terminal residue" evidence="1">
    <location>
        <position position="157"/>
    </location>
</feature>